<feature type="binding site" evidence="12">
    <location>
        <position position="494"/>
    </location>
    <ligand>
        <name>ATP</name>
        <dbReference type="ChEBI" id="CHEBI:30616"/>
    </ligand>
</feature>
<dbReference type="PROSITE" id="PS01312">
    <property type="entry name" value="SECA"/>
    <property type="match status" value="1"/>
</dbReference>
<evidence type="ECO:0000256" key="9">
    <source>
        <dbReference type="ARBA" id="ARBA00022967"/>
    </source>
</evidence>
<dbReference type="PANTHER" id="PTHR30612">
    <property type="entry name" value="SECA INNER MEMBRANE COMPONENT OF SEC PROTEIN SECRETION SYSTEM"/>
    <property type="match status" value="1"/>
</dbReference>
<dbReference type="InterPro" id="IPR011130">
    <property type="entry name" value="SecA_preprotein_X-link_dom"/>
</dbReference>
<dbReference type="PRINTS" id="PR00906">
    <property type="entry name" value="SECA"/>
</dbReference>
<evidence type="ECO:0000256" key="7">
    <source>
        <dbReference type="ARBA" id="ARBA00022840"/>
    </source>
</evidence>
<comment type="catalytic activity">
    <reaction evidence="12">
        <text>ATP + H2O + cellular proteinSide 1 = ADP + phosphate + cellular proteinSide 2.</text>
        <dbReference type="EC" id="7.4.2.8"/>
    </reaction>
</comment>
<comment type="subunit">
    <text evidence="12">Monomer and homodimer. Part of the essential Sec protein translocation apparatus which comprises SecA, SecYEG and auxiliary proteins SecDF. Other proteins may also be involved.</text>
</comment>
<evidence type="ECO:0000259" key="14">
    <source>
        <dbReference type="PROSITE" id="PS51192"/>
    </source>
</evidence>
<evidence type="ECO:0000313" key="17">
    <source>
        <dbReference type="EMBL" id="MES5150989.1"/>
    </source>
</evidence>
<evidence type="ECO:0000256" key="2">
    <source>
        <dbReference type="ARBA" id="ARBA00007650"/>
    </source>
</evidence>
<evidence type="ECO:0000259" key="16">
    <source>
        <dbReference type="PROSITE" id="PS51196"/>
    </source>
</evidence>
<feature type="domain" description="Helicase ATP-binding" evidence="14">
    <location>
        <begin position="85"/>
        <end position="242"/>
    </location>
</feature>
<dbReference type="Gene3D" id="3.40.50.300">
    <property type="entry name" value="P-loop containing nucleotide triphosphate hydrolases"/>
    <property type="match status" value="2"/>
</dbReference>
<dbReference type="SUPFAM" id="SSF52540">
    <property type="entry name" value="P-loop containing nucleoside triphosphate hydrolases"/>
    <property type="match status" value="2"/>
</dbReference>
<feature type="binding site" evidence="12">
    <location>
        <position position="83"/>
    </location>
    <ligand>
        <name>ATP</name>
        <dbReference type="ChEBI" id="CHEBI:30616"/>
    </ligand>
</feature>
<keyword evidence="11 12" id="KW-0472">Membrane</keyword>
<evidence type="ECO:0000313" key="18">
    <source>
        <dbReference type="Proteomes" id="UP001434419"/>
    </source>
</evidence>
<name>A0ABV2BCK3_9LACO</name>
<dbReference type="Gene3D" id="1.10.3060.10">
    <property type="entry name" value="Helical scaffold and wing domains of SecA"/>
    <property type="match status" value="1"/>
</dbReference>
<keyword evidence="5 12" id="KW-0963">Cytoplasm</keyword>
<dbReference type="PROSITE" id="PS51196">
    <property type="entry name" value="SECA_MOTOR_DEAD"/>
    <property type="match status" value="1"/>
</dbReference>
<keyword evidence="6 12" id="KW-0547">Nucleotide-binding</keyword>
<evidence type="ECO:0000259" key="15">
    <source>
        <dbReference type="PROSITE" id="PS51194"/>
    </source>
</evidence>
<dbReference type="NCBIfam" id="NF006630">
    <property type="entry name" value="PRK09200.1"/>
    <property type="match status" value="1"/>
</dbReference>
<protein>
    <recommendedName>
        <fullName evidence="12 13">Protein translocase subunit SecA</fullName>
        <ecNumber evidence="12">7.4.2.8</ecNumber>
    </recommendedName>
</protein>
<dbReference type="InterPro" id="IPR014001">
    <property type="entry name" value="Helicase_ATP-bd"/>
</dbReference>
<dbReference type="InterPro" id="IPR036670">
    <property type="entry name" value="SecA_X-link_sf"/>
</dbReference>
<dbReference type="InterPro" id="IPR011116">
    <property type="entry name" value="SecA_Wing/Scaffold"/>
</dbReference>
<dbReference type="InterPro" id="IPR020937">
    <property type="entry name" value="SecA_CS"/>
</dbReference>
<keyword evidence="8 12" id="KW-0653">Protein transport</keyword>
<keyword evidence="7 12" id="KW-0067">ATP-binding</keyword>
<dbReference type="InterPro" id="IPR000185">
    <property type="entry name" value="SecA"/>
</dbReference>
<dbReference type="SMART" id="SM00958">
    <property type="entry name" value="SecA_PP_bind"/>
    <property type="match status" value="1"/>
</dbReference>
<feature type="binding site" evidence="12">
    <location>
        <begin position="101"/>
        <end position="105"/>
    </location>
    <ligand>
        <name>ATP</name>
        <dbReference type="ChEBI" id="CHEBI:30616"/>
    </ligand>
</feature>
<dbReference type="Pfam" id="PF07517">
    <property type="entry name" value="SecA_DEAD"/>
    <property type="match status" value="1"/>
</dbReference>
<accession>A0ABV2BCK3</accession>
<keyword evidence="9 12" id="KW-1278">Translocase</keyword>
<comment type="similarity">
    <text evidence="2 12 13">Belongs to the SecA family.</text>
</comment>
<dbReference type="SUPFAM" id="SSF81886">
    <property type="entry name" value="Helical scaffold and wing domains of SecA"/>
    <property type="match status" value="1"/>
</dbReference>
<dbReference type="SMART" id="SM00957">
    <property type="entry name" value="SecA_DEAD"/>
    <property type="match status" value="1"/>
</dbReference>
<keyword evidence="3 12" id="KW-0813">Transport</keyword>
<organism evidence="17 18">
    <name type="scientific">Lactobacillus crispatus</name>
    <dbReference type="NCBI Taxonomy" id="47770"/>
    <lineage>
        <taxon>Bacteria</taxon>
        <taxon>Bacillati</taxon>
        <taxon>Bacillota</taxon>
        <taxon>Bacilli</taxon>
        <taxon>Lactobacillales</taxon>
        <taxon>Lactobacillaceae</taxon>
        <taxon>Lactobacillus</taxon>
    </lineage>
</organism>
<dbReference type="SUPFAM" id="SSF81767">
    <property type="entry name" value="Pre-protein crosslinking domain of SecA"/>
    <property type="match status" value="1"/>
</dbReference>
<dbReference type="PANTHER" id="PTHR30612:SF0">
    <property type="entry name" value="CHLOROPLAST PROTEIN-TRANSPORTING ATPASE"/>
    <property type="match status" value="1"/>
</dbReference>
<evidence type="ECO:0000256" key="3">
    <source>
        <dbReference type="ARBA" id="ARBA00022448"/>
    </source>
</evidence>
<evidence type="ECO:0000256" key="5">
    <source>
        <dbReference type="ARBA" id="ARBA00022490"/>
    </source>
</evidence>
<dbReference type="InterPro" id="IPR014018">
    <property type="entry name" value="SecA_motor_DEAD"/>
</dbReference>
<dbReference type="InterPro" id="IPR001650">
    <property type="entry name" value="Helicase_C-like"/>
</dbReference>
<dbReference type="NCBIfam" id="TIGR00963">
    <property type="entry name" value="secA"/>
    <property type="match status" value="1"/>
</dbReference>
<proteinExistence type="inferred from homology"/>
<dbReference type="Pfam" id="PF21090">
    <property type="entry name" value="P-loop_SecA"/>
    <property type="match status" value="2"/>
</dbReference>
<feature type="domain" description="Helicase C-terminal" evidence="15">
    <location>
        <begin position="419"/>
        <end position="578"/>
    </location>
</feature>
<evidence type="ECO:0000256" key="11">
    <source>
        <dbReference type="ARBA" id="ARBA00023136"/>
    </source>
</evidence>
<keyword evidence="4 12" id="KW-1003">Cell membrane</keyword>
<comment type="function">
    <text evidence="12">Part of the Sec protein translocase complex. Interacts with the SecYEG preprotein conducting channel. Has a central role in coupling the hydrolysis of ATP to the transfer of proteins into and across the cell membrane, serving as an ATP-driven molecular motor driving the stepwise translocation of polypeptide chains across the membrane.</text>
</comment>
<keyword evidence="18" id="KW-1185">Reference proteome</keyword>
<comment type="caution">
    <text evidence="17">The sequence shown here is derived from an EMBL/GenBank/DDBJ whole genome shotgun (WGS) entry which is preliminary data.</text>
</comment>
<dbReference type="InterPro" id="IPR036266">
    <property type="entry name" value="SecA_Wing/Scaffold_sf"/>
</dbReference>
<evidence type="ECO:0000256" key="13">
    <source>
        <dbReference type="RuleBase" id="RU003874"/>
    </source>
</evidence>
<dbReference type="PROSITE" id="PS51192">
    <property type="entry name" value="HELICASE_ATP_BIND_1"/>
    <property type="match status" value="1"/>
</dbReference>
<comment type="subcellular location">
    <subcellularLocation>
        <location evidence="12">Cell membrane</location>
        <topology evidence="12">Peripheral membrane protein</topology>
        <orientation evidence="12">Cytoplasmic side</orientation>
    </subcellularLocation>
    <subcellularLocation>
        <location evidence="12">Cytoplasm</location>
    </subcellularLocation>
    <subcellularLocation>
        <location evidence="1">Membrane</location>
        <topology evidence="1">Peripheral membrane protein</topology>
    </subcellularLocation>
    <text evidence="12">Distribution is 50-50.</text>
</comment>
<reference evidence="17" key="1">
    <citation type="submission" date="2024-06" db="EMBL/GenBank/DDBJ databases">
        <title>Vaginal Lactobacillus fatty acid response mechanisms reveal a metabolite-targeted strategy for bacterial vaginosis treatment.</title>
        <authorList>
            <person name="Zhu M."/>
            <person name="Blainey P.C."/>
            <person name="Bloom S.M."/>
            <person name="Kwon D.S."/>
        </authorList>
    </citation>
    <scope>NUCLEOTIDE SEQUENCE</scope>
    <source>
        <strain evidence="17">194_F1_1</strain>
    </source>
</reference>
<dbReference type="Proteomes" id="UP001434419">
    <property type="component" value="Unassembled WGS sequence"/>
</dbReference>
<keyword evidence="10 12" id="KW-0811">Translocation</keyword>
<dbReference type="Gene3D" id="3.90.1440.10">
    <property type="entry name" value="SecA, preprotein cross-linking domain"/>
    <property type="match status" value="1"/>
</dbReference>
<dbReference type="CDD" id="cd17928">
    <property type="entry name" value="DEXDc_SecA"/>
    <property type="match status" value="1"/>
</dbReference>
<dbReference type="HAMAP" id="MF_01382">
    <property type="entry name" value="SecA"/>
    <property type="match status" value="1"/>
</dbReference>
<evidence type="ECO:0000256" key="4">
    <source>
        <dbReference type="ARBA" id="ARBA00022475"/>
    </source>
</evidence>
<gene>
    <name evidence="12 17" type="primary">secA</name>
    <name evidence="17" type="ORF">ABVC42_14225</name>
</gene>
<evidence type="ECO:0000256" key="8">
    <source>
        <dbReference type="ARBA" id="ARBA00022927"/>
    </source>
</evidence>
<dbReference type="Pfam" id="PF07516">
    <property type="entry name" value="SecA_SW"/>
    <property type="match status" value="1"/>
</dbReference>
<dbReference type="CDD" id="cd18803">
    <property type="entry name" value="SF2_C_secA"/>
    <property type="match status" value="1"/>
</dbReference>
<dbReference type="RefSeq" id="WP_133476452.1">
    <property type="nucleotide sequence ID" value="NZ_JBETVU010000013.1"/>
</dbReference>
<dbReference type="InterPro" id="IPR044722">
    <property type="entry name" value="SecA_SF2_C"/>
</dbReference>
<dbReference type="InterPro" id="IPR027417">
    <property type="entry name" value="P-loop_NTPase"/>
</dbReference>
<dbReference type="Pfam" id="PF01043">
    <property type="entry name" value="SecA_PP_bind"/>
    <property type="match status" value="1"/>
</dbReference>
<dbReference type="EC" id="7.4.2.8" evidence="12"/>
<dbReference type="InterPro" id="IPR011115">
    <property type="entry name" value="SecA_DEAD"/>
</dbReference>
<evidence type="ECO:0000256" key="10">
    <source>
        <dbReference type="ARBA" id="ARBA00023010"/>
    </source>
</evidence>
<dbReference type="PROSITE" id="PS51194">
    <property type="entry name" value="HELICASE_CTER"/>
    <property type="match status" value="1"/>
</dbReference>
<dbReference type="EMBL" id="JBETVU010000013">
    <property type="protein sequence ID" value="MES5150989.1"/>
    <property type="molecule type" value="Genomic_DNA"/>
</dbReference>
<evidence type="ECO:0000256" key="12">
    <source>
        <dbReference type="HAMAP-Rule" id="MF_01382"/>
    </source>
</evidence>
<feature type="domain" description="SecA family profile" evidence="16">
    <location>
        <begin position="1"/>
        <end position="574"/>
    </location>
</feature>
<sequence length="817" mass="93344">MKLKSLIENNNYKVRNLQKIVDEVEAYKDEFASLSDDELQNKTDEFKNRLSEGESLEDILPEAFATMREADKRVLGLFPYPVQVMGGIILNEGNLAEMKTGEGKTLTETMPVYLNALTGKGVHVVTANEYLSGRDYEEMKPVYEFMKLSVGLNGTTKSINEKQLAYSCDITYSTNAELGFDYLRDNMALYKEMEVQRGLNYCIIDEADSILIDEARTPLIIAGKAKSEIPLYKRADSFAKSLSSDEYEYDKETKTVSLLPSGARKASKWFGVPNIYSSTCFNEAHYIDEALKANYAMKKDHDYVVQPNDSGEMEVNIVDANTGRVMAGRRYSDGLHQAIEAKEGVTIKAADRTEADITYQNYFRMYKKVSGMSGTAATEENEFYETYHMEVIQVPTNRPVQRQDLPDVIFPTKRAKYKAVIDKIMEVHSTGRPILVGTISVESSELISNMLNQREIPHAVLNAKNNAKEAEIIAQAGQQGAITIATNMAGRGTDIKLGPHVRELGGLFVLGTEKHESRRIDNQLRGRSGRQGDPGTSQFYISLEDDLIIRFGDQRPQKLKERCIAAGAEFDPIESKIVHRYVLKAQRRVEGNNYDERKNTLRYDDVLRDQRNEIYAERQKVMNFNADFTPYLLAMFARTINMNVDLYCPVTIKMTAGRKVISGDRNENNDWNYDGLFQFSQGIFGFDFRESSNQAFISKVLGYEIHEDRFEELKRIEIKQILFKLAQAKYKERIQELVNPEDITLFEKVVVLRAIDECWKTNISNMEQLRMSITLRGYGQYNPLVEYQKTSFQMYEEMLSNIEEKITQNYMKASIVE</sequence>
<evidence type="ECO:0000256" key="6">
    <source>
        <dbReference type="ARBA" id="ARBA00022741"/>
    </source>
</evidence>
<evidence type="ECO:0000256" key="1">
    <source>
        <dbReference type="ARBA" id="ARBA00004170"/>
    </source>
</evidence>